<dbReference type="GO" id="GO:0012505">
    <property type="term" value="C:endomembrane system"/>
    <property type="evidence" value="ECO:0007669"/>
    <property type="project" value="UniProtKB-SubCell"/>
</dbReference>
<evidence type="ECO:0000256" key="5">
    <source>
        <dbReference type="ARBA" id="ARBA00023136"/>
    </source>
</evidence>
<keyword evidence="3 6" id="KW-0812">Transmembrane</keyword>
<evidence type="ECO:0000256" key="4">
    <source>
        <dbReference type="ARBA" id="ARBA00022989"/>
    </source>
</evidence>
<dbReference type="AlphaFoldDB" id="A0A9Q0RP82"/>
<gene>
    <name evidence="8" type="ORF">RDWZM_006323</name>
</gene>
<proteinExistence type="inferred from homology"/>
<feature type="transmembrane region" description="Helical" evidence="6">
    <location>
        <begin position="143"/>
        <end position="160"/>
    </location>
</feature>
<evidence type="ECO:0000256" key="3">
    <source>
        <dbReference type="ARBA" id="ARBA00022692"/>
    </source>
</evidence>
<evidence type="ECO:0000256" key="2">
    <source>
        <dbReference type="ARBA" id="ARBA00006565"/>
    </source>
</evidence>
<dbReference type="InterPro" id="IPR019402">
    <property type="entry name" value="CWH43_N"/>
</dbReference>
<dbReference type="Proteomes" id="UP001142055">
    <property type="component" value="Chromosome 2"/>
</dbReference>
<sequence length="292" mass="33275">MDLNSNKIENDIVKDSGSNQHESIRCRIKVLIYDLVKQHLWLFPLITGFLVILLNVSIYTSAMLREDVHPILPYLSDAGSVLPQAPYFSQLIDSIAILSLISALVVYKMSKHCIQVMLPESKEGKLKDLEPIQKSLNEINFRSLLFALIAAISLIIVGNFRSTESMNIHTTLAVLTFTMIYVYSLHICYILYQLSAYSNVCQSKPISLAIFILIGSLGAINSGIGVLINLFQVGEKLFDPEFRLKWNDSQEGYFWHVFSTANEWVAIIFMSLIFLCASKRIYLYNKHWNRII</sequence>
<feature type="transmembrane region" description="Helical" evidence="6">
    <location>
        <begin position="40"/>
        <end position="64"/>
    </location>
</feature>
<feature type="domain" description="CWH43-like N-terminal" evidence="7">
    <location>
        <begin position="40"/>
        <end position="277"/>
    </location>
</feature>
<feature type="transmembrane region" description="Helical" evidence="6">
    <location>
        <begin position="206"/>
        <end position="233"/>
    </location>
</feature>
<feature type="transmembrane region" description="Helical" evidence="6">
    <location>
        <begin position="84"/>
        <end position="107"/>
    </location>
</feature>
<comment type="caution">
    <text evidence="8">The sequence shown here is derived from an EMBL/GenBank/DDBJ whole genome shotgun (WGS) entry which is preliminary data.</text>
</comment>
<feature type="transmembrane region" description="Helical" evidence="6">
    <location>
        <begin position="172"/>
        <end position="194"/>
    </location>
</feature>
<dbReference type="InterPro" id="IPR050911">
    <property type="entry name" value="DRAM/TMEM150_Autophagy_Mod"/>
</dbReference>
<evidence type="ECO:0000259" key="7">
    <source>
        <dbReference type="Pfam" id="PF10277"/>
    </source>
</evidence>
<evidence type="ECO:0000256" key="6">
    <source>
        <dbReference type="SAM" id="Phobius"/>
    </source>
</evidence>
<dbReference type="Pfam" id="PF10277">
    <property type="entry name" value="Frag1"/>
    <property type="match status" value="1"/>
</dbReference>
<keyword evidence="4 6" id="KW-1133">Transmembrane helix</keyword>
<protein>
    <recommendedName>
        <fullName evidence="7">CWH43-like N-terminal domain-containing protein</fullName>
    </recommendedName>
</protein>
<evidence type="ECO:0000313" key="9">
    <source>
        <dbReference type="Proteomes" id="UP001142055"/>
    </source>
</evidence>
<organism evidence="8 9">
    <name type="scientific">Blomia tropicalis</name>
    <name type="common">Mite</name>
    <dbReference type="NCBI Taxonomy" id="40697"/>
    <lineage>
        <taxon>Eukaryota</taxon>
        <taxon>Metazoa</taxon>
        <taxon>Ecdysozoa</taxon>
        <taxon>Arthropoda</taxon>
        <taxon>Chelicerata</taxon>
        <taxon>Arachnida</taxon>
        <taxon>Acari</taxon>
        <taxon>Acariformes</taxon>
        <taxon>Sarcoptiformes</taxon>
        <taxon>Astigmata</taxon>
        <taxon>Glycyphagoidea</taxon>
        <taxon>Echimyopodidae</taxon>
        <taxon>Blomia</taxon>
    </lineage>
</organism>
<reference evidence="8" key="1">
    <citation type="submission" date="2022-12" db="EMBL/GenBank/DDBJ databases">
        <title>Genome assemblies of Blomia tropicalis.</title>
        <authorList>
            <person name="Cui Y."/>
        </authorList>
    </citation>
    <scope>NUCLEOTIDE SEQUENCE</scope>
    <source>
        <tissue evidence="8">Adult mites</tissue>
    </source>
</reference>
<dbReference type="EMBL" id="JAPWDV010000002">
    <property type="protein sequence ID" value="KAJ6220511.1"/>
    <property type="molecule type" value="Genomic_DNA"/>
</dbReference>
<feature type="transmembrane region" description="Helical" evidence="6">
    <location>
        <begin position="253"/>
        <end position="277"/>
    </location>
</feature>
<dbReference type="OMA" id="EWILINI"/>
<comment type="subcellular location">
    <subcellularLocation>
        <location evidence="1">Endomembrane system</location>
        <topology evidence="1">Multi-pass membrane protein</topology>
    </subcellularLocation>
</comment>
<evidence type="ECO:0000256" key="1">
    <source>
        <dbReference type="ARBA" id="ARBA00004127"/>
    </source>
</evidence>
<dbReference type="PANTHER" id="PTHR21324">
    <property type="entry name" value="FASTING-INDUCIBLE INTEGRAL MEMBRANE PROTEIN TM6P1-RELATED"/>
    <property type="match status" value="1"/>
</dbReference>
<keyword evidence="9" id="KW-1185">Reference proteome</keyword>
<comment type="similarity">
    <text evidence="2">Belongs to the DRAM/TMEM150 family.</text>
</comment>
<keyword evidence="5 6" id="KW-0472">Membrane</keyword>
<name>A0A9Q0RP82_BLOTA</name>
<accession>A0A9Q0RP82</accession>
<evidence type="ECO:0000313" key="8">
    <source>
        <dbReference type="EMBL" id="KAJ6220511.1"/>
    </source>
</evidence>
<dbReference type="PANTHER" id="PTHR21324:SF2">
    <property type="entry name" value="EG:22E5.9 PROTEIN"/>
    <property type="match status" value="1"/>
</dbReference>